<dbReference type="OrthoDB" id="9794721at2"/>
<dbReference type="PROSITE" id="PS50405">
    <property type="entry name" value="GST_CTER"/>
    <property type="match status" value="1"/>
</dbReference>
<dbReference type="PANTHER" id="PTHR44051:SF8">
    <property type="entry name" value="GLUTATHIONE S-TRANSFERASE GSTA"/>
    <property type="match status" value="1"/>
</dbReference>
<dbReference type="SFLD" id="SFLDS00019">
    <property type="entry name" value="Glutathione_Transferase_(cytos"/>
    <property type="match status" value="1"/>
</dbReference>
<dbReference type="InterPro" id="IPR010987">
    <property type="entry name" value="Glutathione-S-Trfase_C-like"/>
</dbReference>
<dbReference type="Gene3D" id="1.20.1050.10">
    <property type="match status" value="1"/>
</dbReference>
<dbReference type="CDD" id="cd03051">
    <property type="entry name" value="GST_N_GTT2_like"/>
    <property type="match status" value="1"/>
</dbReference>
<dbReference type="Proteomes" id="UP000282211">
    <property type="component" value="Unassembled WGS sequence"/>
</dbReference>
<gene>
    <name evidence="3" type="ORF">DES40_0625</name>
</gene>
<dbReference type="GO" id="GO:0016740">
    <property type="term" value="F:transferase activity"/>
    <property type="evidence" value="ECO:0007669"/>
    <property type="project" value="UniProtKB-KW"/>
</dbReference>
<evidence type="ECO:0000313" key="4">
    <source>
        <dbReference type="Proteomes" id="UP000282211"/>
    </source>
</evidence>
<keyword evidence="4" id="KW-1185">Reference proteome</keyword>
<dbReference type="InterPro" id="IPR034345">
    <property type="entry name" value="Gtt2-like_N"/>
</dbReference>
<dbReference type="InterPro" id="IPR004045">
    <property type="entry name" value="Glutathione_S-Trfase_N"/>
</dbReference>
<accession>A0A420WK73</accession>
<name>A0A420WK73_9PROT</name>
<dbReference type="InParanoid" id="A0A420WK73"/>
<dbReference type="Pfam" id="PF00043">
    <property type="entry name" value="GST_C"/>
    <property type="match status" value="1"/>
</dbReference>
<keyword evidence="3" id="KW-0808">Transferase</keyword>
<dbReference type="RefSeq" id="WP_121099096.1">
    <property type="nucleotide sequence ID" value="NZ_RBII01000001.1"/>
</dbReference>
<dbReference type="SUPFAM" id="SSF52833">
    <property type="entry name" value="Thioredoxin-like"/>
    <property type="match status" value="1"/>
</dbReference>
<dbReference type="InterPro" id="IPR040079">
    <property type="entry name" value="Glutathione_S-Trfase"/>
</dbReference>
<proteinExistence type="predicted"/>
<evidence type="ECO:0000313" key="3">
    <source>
        <dbReference type="EMBL" id="RKQ71312.1"/>
    </source>
</evidence>
<protein>
    <submittedName>
        <fullName evidence="3">Glutathione S-transferase</fullName>
    </submittedName>
</protein>
<evidence type="ECO:0000259" key="2">
    <source>
        <dbReference type="PROSITE" id="PS50405"/>
    </source>
</evidence>
<reference evidence="3 4" key="1">
    <citation type="submission" date="2018-10" db="EMBL/GenBank/DDBJ databases">
        <title>Genomic Encyclopedia of Type Strains, Phase IV (KMG-IV): sequencing the most valuable type-strain genomes for metagenomic binning, comparative biology and taxonomic classification.</title>
        <authorList>
            <person name="Goeker M."/>
        </authorList>
    </citation>
    <scope>NUCLEOTIDE SEQUENCE [LARGE SCALE GENOMIC DNA]</scope>
    <source>
        <strain evidence="3 4">DSM 22008</strain>
    </source>
</reference>
<dbReference type="InterPro" id="IPR036282">
    <property type="entry name" value="Glutathione-S-Trfase_C_sf"/>
</dbReference>
<feature type="domain" description="GST C-terminal" evidence="2">
    <location>
        <begin position="87"/>
        <end position="210"/>
    </location>
</feature>
<dbReference type="PANTHER" id="PTHR44051">
    <property type="entry name" value="GLUTATHIONE S-TRANSFERASE-RELATED"/>
    <property type="match status" value="1"/>
</dbReference>
<dbReference type="SUPFAM" id="SSF47616">
    <property type="entry name" value="GST C-terminal domain-like"/>
    <property type="match status" value="1"/>
</dbReference>
<comment type="caution">
    <text evidence="3">The sequence shown here is derived from an EMBL/GenBank/DDBJ whole genome shotgun (WGS) entry which is preliminary data.</text>
</comment>
<dbReference type="AlphaFoldDB" id="A0A420WK73"/>
<dbReference type="InterPro" id="IPR004046">
    <property type="entry name" value="GST_C"/>
</dbReference>
<dbReference type="Gene3D" id="3.40.30.10">
    <property type="entry name" value="Glutaredoxin"/>
    <property type="match status" value="1"/>
</dbReference>
<dbReference type="Pfam" id="PF13409">
    <property type="entry name" value="GST_N_2"/>
    <property type="match status" value="1"/>
</dbReference>
<dbReference type="SFLD" id="SFLDG00358">
    <property type="entry name" value="Main_(cytGST)"/>
    <property type="match status" value="1"/>
</dbReference>
<dbReference type="EMBL" id="RBII01000001">
    <property type="protein sequence ID" value="RKQ71312.1"/>
    <property type="molecule type" value="Genomic_DNA"/>
</dbReference>
<evidence type="ECO:0000259" key="1">
    <source>
        <dbReference type="PROSITE" id="PS50404"/>
    </source>
</evidence>
<feature type="domain" description="GST N-terminal" evidence="1">
    <location>
        <begin position="1"/>
        <end position="82"/>
    </location>
</feature>
<dbReference type="PROSITE" id="PS50404">
    <property type="entry name" value="GST_NTER"/>
    <property type="match status" value="1"/>
</dbReference>
<dbReference type="InterPro" id="IPR036249">
    <property type="entry name" value="Thioredoxin-like_sf"/>
</dbReference>
<sequence>MITLYDYHPAPSPRRARIFLAEKGIAYDCKQVDLTTGEQMGASFQSINPRCAVPALVTEDGTIICENIAIAVYLEEKFPNPPLLGTDAISKAAISEWNWRCEFDGLAAIAEILRNSSPNMKGRAMTGRKNIEQIPALIERGRQRIEIFWEDLNAQLQNNAFVAGDTYSMADITAMVGMDFAKWVKASPDEGLTALHNWHKKVSERPSARA</sequence>
<organism evidence="3 4">
    <name type="scientific">Litorimonas taeanensis</name>
    <dbReference type="NCBI Taxonomy" id="568099"/>
    <lineage>
        <taxon>Bacteria</taxon>
        <taxon>Pseudomonadati</taxon>
        <taxon>Pseudomonadota</taxon>
        <taxon>Alphaproteobacteria</taxon>
        <taxon>Maricaulales</taxon>
        <taxon>Robiginitomaculaceae</taxon>
    </lineage>
</organism>